<feature type="signal peptide" evidence="1">
    <location>
        <begin position="1"/>
        <end position="45"/>
    </location>
</feature>
<organism evidence="2 3">
    <name type="scientific">Myxococcus xanthus</name>
    <dbReference type="NCBI Taxonomy" id="34"/>
    <lineage>
        <taxon>Bacteria</taxon>
        <taxon>Pseudomonadati</taxon>
        <taxon>Myxococcota</taxon>
        <taxon>Myxococcia</taxon>
        <taxon>Myxococcales</taxon>
        <taxon>Cystobacterineae</taxon>
        <taxon>Myxococcaceae</taxon>
        <taxon>Myxococcus</taxon>
    </lineage>
</organism>
<dbReference type="Proteomes" id="UP000533080">
    <property type="component" value="Unassembled WGS sequence"/>
</dbReference>
<comment type="caution">
    <text evidence="2">The sequence shown here is derived from an EMBL/GenBank/DDBJ whole genome shotgun (WGS) entry which is preliminary data.</text>
</comment>
<proteinExistence type="predicted"/>
<dbReference type="AlphaFoldDB" id="A0A7Y4MVE8"/>
<evidence type="ECO:0000313" key="3">
    <source>
        <dbReference type="Proteomes" id="UP000533080"/>
    </source>
</evidence>
<evidence type="ECO:0000256" key="1">
    <source>
        <dbReference type="SAM" id="SignalP"/>
    </source>
</evidence>
<name>A0A7Y4MVE8_MYXXA</name>
<sequence>MNWLLPSSGISPGSSGAFMRSSRRVGTALWAAVFSLALPLSQAHAADNCVEFQGLQHCGLGAVKVSGSEKGVRIDNQEKEPSGKSGVAIHTPPAAAWTAETQSEGAQRNFFTAYAEDVPVSTSTVDSSREATSYSATFTGSGDATTYSVLAYYNGQLQASVGGIRSGDTGAVGMMLPTPGWTPNCRPRTQTYAQCESACYANGYSNCNYCNTPCSLTVGFANAQLSSACLWQYTVAEPGVRLPNGQTVRADQIVLQEEISGPSNYPYLNFNRIDVQTTARSTVITGESLIPAGK</sequence>
<evidence type="ECO:0000313" key="2">
    <source>
        <dbReference type="EMBL" id="NOJ83594.1"/>
    </source>
</evidence>
<dbReference type="EMBL" id="JABFNT010000212">
    <property type="protein sequence ID" value="NOJ83594.1"/>
    <property type="molecule type" value="Genomic_DNA"/>
</dbReference>
<feature type="chain" id="PRO_5031013179" evidence="1">
    <location>
        <begin position="46"/>
        <end position="294"/>
    </location>
</feature>
<protein>
    <submittedName>
        <fullName evidence="2">Uncharacterized protein</fullName>
    </submittedName>
</protein>
<accession>A0A7Y4MVE8</accession>
<reference evidence="2 3" key="1">
    <citation type="submission" date="2020-05" db="EMBL/GenBank/DDBJ databases">
        <authorList>
            <person name="Whitworth D."/>
        </authorList>
    </citation>
    <scope>NUCLEOTIDE SEQUENCE [LARGE SCALE GENOMIC DNA]</scope>
    <source>
        <strain evidence="2 3">AM005</strain>
    </source>
</reference>
<gene>
    <name evidence="2" type="ORF">HNV28_35700</name>
</gene>
<keyword evidence="1" id="KW-0732">Signal</keyword>